<accession>A0A504YZV8</accession>
<comment type="subcellular location">
    <subcellularLocation>
        <location evidence="1">Membrane</location>
        <topology evidence="1">Multi-pass membrane protein</topology>
    </subcellularLocation>
</comment>
<feature type="transmembrane region" description="Helical" evidence="6">
    <location>
        <begin position="236"/>
        <end position="254"/>
    </location>
</feature>
<evidence type="ECO:0000313" key="9">
    <source>
        <dbReference type="Proteomes" id="UP000316759"/>
    </source>
</evidence>
<evidence type="ECO:0000256" key="6">
    <source>
        <dbReference type="SAM" id="Phobius"/>
    </source>
</evidence>
<keyword evidence="9" id="KW-1185">Reference proteome</keyword>
<dbReference type="Proteomes" id="UP000316759">
    <property type="component" value="Unassembled WGS sequence"/>
</dbReference>
<feature type="transmembrane region" description="Helical" evidence="6">
    <location>
        <begin position="37"/>
        <end position="56"/>
    </location>
</feature>
<keyword evidence="3 6" id="KW-0812">Transmembrane</keyword>
<evidence type="ECO:0000256" key="2">
    <source>
        <dbReference type="ARBA" id="ARBA00006665"/>
    </source>
</evidence>
<feature type="transmembrane region" description="Helical" evidence="6">
    <location>
        <begin position="383"/>
        <end position="403"/>
    </location>
</feature>
<evidence type="ECO:0000256" key="4">
    <source>
        <dbReference type="ARBA" id="ARBA00022989"/>
    </source>
</evidence>
<feature type="transmembrane region" description="Helical" evidence="6">
    <location>
        <begin position="94"/>
        <end position="117"/>
    </location>
</feature>
<feature type="chain" id="PRO_5021392931" evidence="7">
    <location>
        <begin position="19"/>
        <end position="452"/>
    </location>
</feature>
<feature type="transmembrane region" description="Helical" evidence="6">
    <location>
        <begin position="129"/>
        <end position="150"/>
    </location>
</feature>
<sequence length="452" mass="50343">MGCIVSSVACCFCSSAASLCCACLPSCKSSTSSRIMFSLFLILTTLLSAIALIPGVRKGLAEIPALCTPFKMAGVINTNVKSGLDCDAITGFGAVYRLCFATTMFFLLFSLLMIRVLSSEDPRSKIQNGFWFFKFLIWFLLVIAAFFIFVEGFTQTWMVIGMIGGVLWILVQLVLLIDFAHSWNANWVERLEETENKCYAFGLVSVTFMFYAFSIVGIGLLYHFYASAPECALNKALVSLNLIFCVIVSVISVLSKVRERLSTSGLLQSSMISCYVVFLTWSALTNWKNPVCNPTISYTPQMNSTSPDAPVQLTFDWHVAFGLVFLIFSVLFSCIRSSSHSSVGKLTLSGMESTTVNDIGPTATSGTERKQVVWDDEENGVTYVYSAFHFLMMLATLYVMVMLTNWLRPENDLKALSANTASYWVRMVSSWMCLVLYLWTMIAPILFPDREF</sequence>
<proteinExistence type="inferred from homology"/>
<dbReference type="Pfam" id="PF03348">
    <property type="entry name" value="Serinc"/>
    <property type="match status" value="1"/>
</dbReference>
<evidence type="ECO:0000256" key="3">
    <source>
        <dbReference type="ARBA" id="ARBA00022692"/>
    </source>
</evidence>
<name>A0A504YZV8_FASGI</name>
<feature type="transmembrane region" description="Helical" evidence="6">
    <location>
        <begin position="317"/>
        <end position="335"/>
    </location>
</feature>
<evidence type="ECO:0000256" key="7">
    <source>
        <dbReference type="SAM" id="SignalP"/>
    </source>
</evidence>
<keyword evidence="4 6" id="KW-1133">Transmembrane helix</keyword>
<feature type="transmembrane region" description="Helical" evidence="6">
    <location>
        <begin position="156"/>
        <end position="177"/>
    </location>
</feature>
<feature type="transmembrane region" description="Helical" evidence="6">
    <location>
        <begin position="266"/>
        <end position="284"/>
    </location>
</feature>
<protein>
    <submittedName>
        <fullName evidence="8">Serine incorporator 3</fullName>
    </submittedName>
</protein>
<organism evidence="8 9">
    <name type="scientific">Fasciola gigantica</name>
    <name type="common">Giant liver fluke</name>
    <dbReference type="NCBI Taxonomy" id="46835"/>
    <lineage>
        <taxon>Eukaryota</taxon>
        <taxon>Metazoa</taxon>
        <taxon>Spiralia</taxon>
        <taxon>Lophotrochozoa</taxon>
        <taxon>Platyhelminthes</taxon>
        <taxon>Trematoda</taxon>
        <taxon>Digenea</taxon>
        <taxon>Plagiorchiida</taxon>
        <taxon>Echinostomata</taxon>
        <taxon>Echinostomatoidea</taxon>
        <taxon>Fasciolidae</taxon>
        <taxon>Fasciola</taxon>
    </lineage>
</organism>
<dbReference type="AlphaFoldDB" id="A0A504YZV8"/>
<comment type="similarity">
    <text evidence="2">Belongs to the TDE1 family.</text>
</comment>
<evidence type="ECO:0000256" key="1">
    <source>
        <dbReference type="ARBA" id="ARBA00004141"/>
    </source>
</evidence>
<dbReference type="GO" id="GO:0016020">
    <property type="term" value="C:membrane"/>
    <property type="evidence" value="ECO:0007669"/>
    <property type="project" value="UniProtKB-SubCell"/>
</dbReference>
<dbReference type="STRING" id="46835.A0A504YZV8"/>
<comment type="caution">
    <text evidence="8">The sequence shown here is derived from an EMBL/GenBank/DDBJ whole genome shotgun (WGS) entry which is preliminary data.</text>
</comment>
<keyword evidence="5 6" id="KW-0472">Membrane</keyword>
<dbReference type="OrthoDB" id="5963193at2759"/>
<gene>
    <name evidence="8" type="ORF">FGIG_03504</name>
</gene>
<keyword evidence="7" id="KW-0732">Signal</keyword>
<reference evidence="8 9" key="1">
    <citation type="submission" date="2019-04" db="EMBL/GenBank/DDBJ databases">
        <title>Annotation for the trematode Fasciola gigantica.</title>
        <authorList>
            <person name="Choi Y.-J."/>
        </authorList>
    </citation>
    <scope>NUCLEOTIDE SEQUENCE [LARGE SCALE GENOMIC DNA]</scope>
    <source>
        <strain evidence="8">Uganda_cow_1</strain>
    </source>
</reference>
<dbReference type="InterPro" id="IPR005016">
    <property type="entry name" value="TDE1/TMS"/>
</dbReference>
<dbReference type="PANTHER" id="PTHR10383:SF9">
    <property type="entry name" value="SERINE INCORPORATOR, ISOFORM F"/>
    <property type="match status" value="1"/>
</dbReference>
<feature type="transmembrane region" description="Helical" evidence="6">
    <location>
        <begin position="423"/>
        <end position="447"/>
    </location>
</feature>
<evidence type="ECO:0000313" key="8">
    <source>
        <dbReference type="EMBL" id="TPP67452.1"/>
    </source>
</evidence>
<evidence type="ECO:0000256" key="5">
    <source>
        <dbReference type="ARBA" id="ARBA00023136"/>
    </source>
</evidence>
<dbReference type="PANTHER" id="PTHR10383">
    <property type="entry name" value="SERINE INCORPORATOR"/>
    <property type="match status" value="1"/>
</dbReference>
<feature type="signal peptide" evidence="7">
    <location>
        <begin position="1"/>
        <end position="18"/>
    </location>
</feature>
<dbReference type="EMBL" id="SUNJ01000675">
    <property type="protein sequence ID" value="TPP67452.1"/>
    <property type="molecule type" value="Genomic_DNA"/>
</dbReference>
<feature type="transmembrane region" description="Helical" evidence="6">
    <location>
        <begin position="198"/>
        <end position="224"/>
    </location>
</feature>